<reference evidence="8" key="1">
    <citation type="submission" date="2021-03" db="EMBL/GenBank/DDBJ databases">
        <authorList>
            <person name="Li Z."/>
            <person name="Yang C."/>
        </authorList>
    </citation>
    <scope>NUCLEOTIDE SEQUENCE</scope>
    <source>
        <strain evidence="8">Dzin_1.0</strain>
        <tissue evidence="8">Leaf</tissue>
    </source>
</reference>
<feature type="domain" description="Protein kinase" evidence="7">
    <location>
        <begin position="393"/>
        <end position="677"/>
    </location>
</feature>
<comment type="caution">
    <text evidence="8">The sequence shown here is derived from an EMBL/GenBank/DDBJ whole genome shotgun (WGS) entry which is preliminary data.</text>
</comment>
<evidence type="ECO:0000259" key="7">
    <source>
        <dbReference type="PROSITE" id="PS50011"/>
    </source>
</evidence>
<dbReference type="GO" id="GO:0005829">
    <property type="term" value="C:cytosol"/>
    <property type="evidence" value="ECO:0007669"/>
    <property type="project" value="TreeGrafter"/>
</dbReference>
<dbReference type="Proteomes" id="UP001085076">
    <property type="component" value="Miscellaneous, Linkage group lg03"/>
</dbReference>
<dbReference type="GO" id="GO:0005634">
    <property type="term" value="C:nucleus"/>
    <property type="evidence" value="ECO:0007669"/>
    <property type="project" value="TreeGrafter"/>
</dbReference>
<evidence type="ECO:0000313" key="9">
    <source>
        <dbReference type="Proteomes" id="UP001085076"/>
    </source>
</evidence>
<dbReference type="Pfam" id="PF00069">
    <property type="entry name" value="Pkinase"/>
    <property type="match status" value="1"/>
</dbReference>
<dbReference type="InterPro" id="IPR017441">
    <property type="entry name" value="Protein_kinase_ATP_BS"/>
</dbReference>
<keyword evidence="1" id="KW-0808">Transferase</keyword>
<evidence type="ECO:0000256" key="5">
    <source>
        <dbReference type="PROSITE-ProRule" id="PRU10141"/>
    </source>
</evidence>
<reference evidence="8" key="2">
    <citation type="journal article" date="2022" name="Hortic Res">
        <title>The genome of Dioscorea zingiberensis sheds light on the biosynthesis, origin and evolution of the medicinally important diosgenin saponins.</title>
        <authorList>
            <person name="Li Y."/>
            <person name="Tan C."/>
            <person name="Li Z."/>
            <person name="Guo J."/>
            <person name="Li S."/>
            <person name="Chen X."/>
            <person name="Wang C."/>
            <person name="Dai X."/>
            <person name="Yang H."/>
            <person name="Song W."/>
            <person name="Hou L."/>
            <person name="Xu J."/>
            <person name="Tong Z."/>
            <person name="Xu A."/>
            <person name="Yuan X."/>
            <person name="Wang W."/>
            <person name="Yang Q."/>
            <person name="Chen L."/>
            <person name="Sun Z."/>
            <person name="Wang K."/>
            <person name="Pan B."/>
            <person name="Chen J."/>
            <person name="Bao Y."/>
            <person name="Liu F."/>
            <person name="Qi X."/>
            <person name="Gang D.R."/>
            <person name="Wen J."/>
            <person name="Li J."/>
        </authorList>
    </citation>
    <scope>NUCLEOTIDE SEQUENCE</scope>
    <source>
        <strain evidence="8">Dzin_1.0</strain>
    </source>
</reference>
<evidence type="ECO:0000256" key="2">
    <source>
        <dbReference type="ARBA" id="ARBA00022741"/>
    </source>
</evidence>
<dbReference type="PROSITE" id="PS00107">
    <property type="entry name" value="PROTEIN_KINASE_ATP"/>
    <property type="match status" value="1"/>
</dbReference>
<organism evidence="8 9">
    <name type="scientific">Dioscorea zingiberensis</name>
    <dbReference type="NCBI Taxonomy" id="325984"/>
    <lineage>
        <taxon>Eukaryota</taxon>
        <taxon>Viridiplantae</taxon>
        <taxon>Streptophyta</taxon>
        <taxon>Embryophyta</taxon>
        <taxon>Tracheophyta</taxon>
        <taxon>Spermatophyta</taxon>
        <taxon>Magnoliopsida</taxon>
        <taxon>Liliopsida</taxon>
        <taxon>Dioscoreales</taxon>
        <taxon>Dioscoreaceae</taxon>
        <taxon>Dioscorea</taxon>
    </lineage>
</organism>
<keyword evidence="6" id="KW-0472">Membrane</keyword>
<evidence type="ECO:0000256" key="4">
    <source>
        <dbReference type="ARBA" id="ARBA00022840"/>
    </source>
</evidence>
<dbReference type="InterPro" id="IPR000719">
    <property type="entry name" value="Prot_kinase_dom"/>
</dbReference>
<dbReference type="FunFam" id="1.10.510.10:FF:000539">
    <property type="entry name" value="eIF-2-alpha kinase GCN2"/>
    <property type="match status" value="1"/>
</dbReference>
<name>A0A9D5HI41_9LILI</name>
<dbReference type="PROSITE" id="PS00109">
    <property type="entry name" value="PROTEIN_KINASE_TYR"/>
    <property type="match status" value="1"/>
</dbReference>
<dbReference type="Gene3D" id="3.30.200.20">
    <property type="entry name" value="Phosphorylase Kinase, domain 1"/>
    <property type="match status" value="1"/>
</dbReference>
<accession>A0A9D5HI41</accession>
<gene>
    <name evidence="8" type="ORF">J5N97_012773</name>
</gene>
<evidence type="ECO:0000256" key="6">
    <source>
        <dbReference type="SAM" id="Phobius"/>
    </source>
</evidence>
<evidence type="ECO:0000313" key="8">
    <source>
        <dbReference type="EMBL" id="KAJ0977299.1"/>
    </source>
</evidence>
<dbReference type="PROSITE" id="PS50011">
    <property type="entry name" value="PROTEIN_KINASE_DOM"/>
    <property type="match status" value="1"/>
</dbReference>
<dbReference type="InterPro" id="IPR050339">
    <property type="entry name" value="CC_SR_Kinase"/>
</dbReference>
<dbReference type="AlphaFoldDB" id="A0A9D5HI41"/>
<keyword evidence="9" id="KW-1185">Reference proteome</keyword>
<dbReference type="PANTHER" id="PTHR11042:SF136">
    <property type="entry name" value="EIF-2-ALPHA KINASE GCN2"/>
    <property type="match status" value="1"/>
</dbReference>
<protein>
    <recommendedName>
        <fullName evidence="7">Protein kinase domain-containing protein</fullName>
    </recommendedName>
</protein>
<dbReference type="InterPro" id="IPR008266">
    <property type="entry name" value="Tyr_kinase_AS"/>
</dbReference>
<keyword evidence="6" id="KW-1133">Transmembrane helix</keyword>
<keyword evidence="4 5" id="KW-0067">ATP-binding</keyword>
<feature type="transmembrane region" description="Helical" evidence="6">
    <location>
        <begin position="753"/>
        <end position="774"/>
    </location>
</feature>
<dbReference type="SUPFAM" id="SSF56112">
    <property type="entry name" value="Protein kinase-like (PK-like)"/>
    <property type="match status" value="1"/>
</dbReference>
<dbReference type="GO" id="GO:0005524">
    <property type="term" value="F:ATP binding"/>
    <property type="evidence" value="ECO:0007669"/>
    <property type="project" value="UniProtKB-UniRule"/>
</dbReference>
<dbReference type="GO" id="GO:0004694">
    <property type="term" value="F:eukaryotic translation initiation factor 2alpha kinase activity"/>
    <property type="evidence" value="ECO:0007669"/>
    <property type="project" value="TreeGrafter"/>
</dbReference>
<sequence>MQHCTHPPCDDEARHEAILKLTLWPLGHQQNSSSTTTSPLSMQQACESSNLAVVSLSIGLPNTSATTASTGATPSQYWTSYAAEGIRRLLLLGMACSHPVEERGRRPRCMRMLLQVIFITAFPYSQILLGPQDFIQKQDCLALILSLESIVLTENLRSLTYNGNFRNHSANNMPWELGRGNLVSAWKLKGQSCVPSGLFVLNNCELKMSPFSYFDRLGLLLLLESVAISSFFIHPTLMKNPVKYLRALRSFSAYCSRSGIAVVAQEVVDGAEVSNGDEQDFGEEDISDSNVEAHTVRKKKDLLMVYLLRLVCSRGSLVNALPEISSELHGLGILSEWGRLLATKPPETFAEAFRHCFSQHMIGSQIPQFWKGDLELSSDGASSHANSRYLSDFEEINSLGHGGFGHVVLCKNKLDGRLYAVKMIRLQDKSPHVNDKILRTRKAWYEAGLHHEDRTTENSDCSSNDNMESTYLYIQMEYCQRTLRQDFDAYSGALHMDYIWRLFRQIVEGLAHIHGRGIIHRDLTPNNIFLDGLNDIKIGDFGLAKFLKLEELDHDQHSLDETSGVSVGGTSEVGTYFYTAPEIEQRWPQINEKVDIYSLGVVFFELWHPFATAMERQIILSDLKQKGLPPPSWVDQFPDQAALLQQLVSPSPSDRPSASELLQNALPPRIEDIHLTIQTSEDTHVSDRVASTIFDEEKLIIIGHHQNVSSGKMSRDESSSGPCNEYDTELHGAKRLESSPISLFSCCPPFDKLHLIVIGSIIVFFVFCAVAYSFL</sequence>
<proteinExistence type="predicted"/>
<keyword evidence="6" id="KW-0812">Transmembrane</keyword>
<dbReference type="OrthoDB" id="341578at2759"/>
<dbReference type="InterPro" id="IPR011009">
    <property type="entry name" value="Kinase-like_dom_sf"/>
</dbReference>
<feature type="binding site" evidence="5">
    <location>
        <position position="422"/>
    </location>
    <ligand>
        <name>ATP</name>
        <dbReference type="ChEBI" id="CHEBI:30616"/>
    </ligand>
</feature>
<evidence type="ECO:0000256" key="1">
    <source>
        <dbReference type="ARBA" id="ARBA00022679"/>
    </source>
</evidence>
<dbReference type="CDD" id="cd14046">
    <property type="entry name" value="STKc_EIF2AK4_GCN2_rpt2"/>
    <property type="match status" value="1"/>
</dbReference>
<dbReference type="EMBL" id="JAGGNH010000003">
    <property type="protein sequence ID" value="KAJ0977299.1"/>
    <property type="molecule type" value="Genomic_DNA"/>
</dbReference>
<keyword evidence="2 5" id="KW-0547">Nucleotide-binding</keyword>
<dbReference type="Gene3D" id="1.10.510.10">
    <property type="entry name" value="Transferase(Phosphotransferase) domain 1"/>
    <property type="match status" value="1"/>
</dbReference>
<evidence type="ECO:0000256" key="3">
    <source>
        <dbReference type="ARBA" id="ARBA00022777"/>
    </source>
</evidence>
<dbReference type="PANTHER" id="PTHR11042">
    <property type="entry name" value="EUKARYOTIC TRANSLATION INITIATION FACTOR 2-ALPHA KINASE EIF2-ALPHA KINASE -RELATED"/>
    <property type="match status" value="1"/>
</dbReference>
<keyword evidence="3" id="KW-0418">Kinase</keyword>